<feature type="non-terminal residue" evidence="3">
    <location>
        <position position="1"/>
    </location>
</feature>
<protein>
    <submittedName>
        <fullName evidence="3">15992_t:CDS:1</fullName>
    </submittedName>
</protein>
<feature type="domain" description="C2H2-type" evidence="2">
    <location>
        <begin position="42"/>
        <end position="65"/>
    </location>
</feature>
<evidence type="ECO:0000313" key="4">
    <source>
        <dbReference type="Proteomes" id="UP000789901"/>
    </source>
</evidence>
<proteinExistence type="predicted"/>
<evidence type="ECO:0000259" key="2">
    <source>
        <dbReference type="PROSITE" id="PS50157"/>
    </source>
</evidence>
<organism evidence="3 4">
    <name type="scientific">Gigaspora margarita</name>
    <dbReference type="NCBI Taxonomy" id="4874"/>
    <lineage>
        <taxon>Eukaryota</taxon>
        <taxon>Fungi</taxon>
        <taxon>Fungi incertae sedis</taxon>
        <taxon>Mucoromycota</taxon>
        <taxon>Glomeromycotina</taxon>
        <taxon>Glomeromycetes</taxon>
        <taxon>Diversisporales</taxon>
        <taxon>Gigasporaceae</taxon>
        <taxon>Gigaspora</taxon>
    </lineage>
</organism>
<sequence>SFLLDEINCLTQICVYLSEELEKEKRTYLSGDKLVKTAGNKYKCPICSNNFNSHTEVVNHVKEIHQTMLLGAIYRQDSKHARHLLFKEDKKKVCRELDRLINELMRAEEKYLPLIEHGYPVKYVFTQSHQISAEKEKVETTIENLYKEAQKIHESLLKNYTTLKDDALLENNSDYYLERLLFIRARKLYIGWLIG</sequence>
<comment type="caution">
    <text evidence="3">The sequence shown here is derived from an EMBL/GenBank/DDBJ whole genome shotgun (WGS) entry which is preliminary data.</text>
</comment>
<name>A0ABN7XET9_GIGMA</name>
<reference evidence="3 4" key="1">
    <citation type="submission" date="2021-06" db="EMBL/GenBank/DDBJ databases">
        <authorList>
            <person name="Kallberg Y."/>
            <person name="Tangrot J."/>
            <person name="Rosling A."/>
        </authorList>
    </citation>
    <scope>NUCLEOTIDE SEQUENCE [LARGE SCALE GENOMIC DNA]</scope>
    <source>
        <strain evidence="3 4">120-4 pot B 10/14</strain>
    </source>
</reference>
<gene>
    <name evidence="3" type="ORF">GMARGA_LOCUS42478</name>
</gene>
<keyword evidence="1" id="KW-0863">Zinc-finger</keyword>
<dbReference type="PROSITE" id="PS00028">
    <property type="entry name" value="ZINC_FINGER_C2H2_1"/>
    <property type="match status" value="1"/>
</dbReference>
<dbReference type="EMBL" id="CAJVQB010127278">
    <property type="protein sequence ID" value="CAG8853657.1"/>
    <property type="molecule type" value="Genomic_DNA"/>
</dbReference>
<keyword evidence="4" id="KW-1185">Reference proteome</keyword>
<keyword evidence="1" id="KW-0479">Metal-binding</keyword>
<accession>A0ABN7XET9</accession>
<evidence type="ECO:0000256" key="1">
    <source>
        <dbReference type="PROSITE-ProRule" id="PRU00042"/>
    </source>
</evidence>
<feature type="non-terminal residue" evidence="3">
    <location>
        <position position="195"/>
    </location>
</feature>
<dbReference type="InterPro" id="IPR013087">
    <property type="entry name" value="Znf_C2H2_type"/>
</dbReference>
<dbReference type="PROSITE" id="PS50157">
    <property type="entry name" value="ZINC_FINGER_C2H2_2"/>
    <property type="match status" value="1"/>
</dbReference>
<dbReference type="Proteomes" id="UP000789901">
    <property type="component" value="Unassembled WGS sequence"/>
</dbReference>
<keyword evidence="1" id="KW-0862">Zinc</keyword>
<dbReference type="SMART" id="SM00355">
    <property type="entry name" value="ZnF_C2H2"/>
    <property type="match status" value="1"/>
</dbReference>
<evidence type="ECO:0000313" key="3">
    <source>
        <dbReference type="EMBL" id="CAG8853657.1"/>
    </source>
</evidence>